<dbReference type="InterPro" id="IPR014284">
    <property type="entry name" value="RNA_pol_sigma-70_dom"/>
</dbReference>
<dbReference type="NCBIfam" id="NF005413">
    <property type="entry name" value="PRK06986.1"/>
    <property type="match status" value="1"/>
</dbReference>
<keyword evidence="1" id="KW-0805">Transcription regulation</keyword>
<dbReference type="Proteomes" id="UP000269883">
    <property type="component" value="Chromosome"/>
</dbReference>
<dbReference type="OrthoDB" id="9799825at2"/>
<keyword evidence="6" id="KW-0966">Cell projection</keyword>
<dbReference type="Pfam" id="PF04545">
    <property type="entry name" value="Sigma70_r4"/>
    <property type="match status" value="1"/>
</dbReference>
<evidence type="ECO:0000256" key="4">
    <source>
        <dbReference type="ARBA" id="ARBA00023163"/>
    </source>
</evidence>
<dbReference type="InterPro" id="IPR007627">
    <property type="entry name" value="RNA_pol_sigma70_r2"/>
</dbReference>
<dbReference type="NCBIfam" id="TIGR02479">
    <property type="entry name" value="FliA_WhiG"/>
    <property type="match status" value="1"/>
</dbReference>
<dbReference type="Gene3D" id="1.20.140.160">
    <property type="match status" value="1"/>
</dbReference>
<dbReference type="InterPro" id="IPR012845">
    <property type="entry name" value="RNA_pol_sigma_FliA_WhiG"/>
</dbReference>
<keyword evidence="3" id="KW-0238">DNA-binding</keyword>
<dbReference type="Gene3D" id="1.10.1740.10">
    <property type="match status" value="1"/>
</dbReference>
<dbReference type="SUPFAM" id="SSF88659">
    <property type="entry name" value="Sigma3 and sigma4 domains of RNA polymerase sigma factors"/>
    <property type="match status" value="2"/>
</dbReference>
<dbReference type="InterPro" id="IPR013325">
    <property type="entry name" value="RNA_pol_sigma_r2"/>
</dbReference>
<protein>
    <submittedName>
        <fullName evidence="6">RNA polymerase sigma factor for flagellar operon</fullName>
    </submittedName>
</protein>
<reference evidence="6 7" key="1">
    <citation type="journal article" date="2018" name="Sci. Adv.">
        <title>Multi-heme cytochromes provide a pathway for survival in energy-limited environments.</title>
        <authorList>
            <person name="Deng X."/>
            <person name="Dohmae N."/>
            <person name="Nealson K.H."/>
            <person name="Hashimoto K."/>
            <person name="Okamoto A."/>
        </authorList>
    </citation>
    <scope>NUCLEOTIDE SEQUENCE [LARGE SCALE GENOMIC DNA]</scope>
    <source>
        <strain evidence="6 7">IS5</strain>
    </source>
</reference>
<evidence type="ECO:0000256" key="1">
    <source>
        <dbReference type="ARBA" id="ARBA00023015"/>
    </source>
</evidence>
<evidence type="ECO:0000313" key="7">
    <source>
        <dbReference type="Proteomes" id="UP000269883"/>
    </source>
</evidence>
<dbReference type="RefSeq" id="WP_126377696.1">
    <property type="nucleotide sequence ID" value="NZ_AP017378.1"/>
</dbReference>
<dbReference type="GO" id="GO:0006352">
    <property type="term" value="P:DNA-templated transcription initiation"/>
    <property type="evidence" value="ECO:0007669"/>
    <property type="project" value="InterPro"/>
</dbReference>
<dbReference type="KEGG" id="dfl:DFE_1249"/>
<keyword evidence="6" id="KW-0282">Flagellum</keyword>
<dbReference type="GO" id="GO:0003677">
    <property type="term" value="F:DNA binding"/>
    <property type="evidence" value="ECO:0007669"/>
    <property type="project" value="UniProtKB-KW"/>
</dbReference>
<dbReference type="PANTHER" id="PTHR30385">
    <property type="entry name" value="SIGMA FACTOR F FLAGELLAR"/>
    <property type="match status" value="1"/>
</dbReference>
<organism evidence="6 7">
    <name type="scientific">Desulfovibrio ferrophilus</name>
    <dbReference type="NCBI Taxonomy" id="241368"/>
    <lineage>
        <taxon>Bacteria</taxon>
        <taxon>Pseudomonadati</taxon>
        <taxon>Thermodesulfobacteriota</taxon>
        <taxon>Desulfovibrionia</taxon>
        <taxon>Desulfovibrionales</taxon>
        <taxon>Desulfovibrionaceae</taxon>
        <taxon>Desulfovibrio</taxon>
    </lineage>
</organism>
<evidence type="ECO:0000256" key="3">
    <source>
        <dbReference type="ARBA" id="ARBA00023125"/>
    </source>
</evidence>
<dbReference type="PANTHER" id="PTHR30385:SF7">
    <property type="entry name" value="RNA POLYMERASE SIGMA FACTOR FLIA"/>
    <property type="match status" value="1"/>
</dbReference>
<dbReference type="GO" id="GO:0003899">
    <property type="term" value="F:DNA-directed RNA polymerase activity"/>
    <property type="evidence" value="ECO:0007669"/>
    <property type="project" value="InterPro"/>
</dbReference>
<proteinExistence type="predicted"/>
<dbReference type="AlphaFoldDB" id="A0A2Z6AXP4"/>
<accession>A0A2Z6AXP4</accession>
<dbReference type="Pfam" id="PF04542">
    <property type="entry name" value="Sigma70_r2"/>
    <property type="match status" value="1"/>
</dbReference>
<dbReference type="InterPro" id="IPR013324">
    <property type="entry name" value="RNA_pol_sigma_r3/r4-like"/>
</dbReference>
<dbReference type="InterPro" id="IPR007630">
    <property type="entry name" value="RNA_pol_sigma70_r4"/>
</dbReference>
<dbReference type="PRINTS" id="PR00046">
    <property type="entry name" value="SIGMA70FCT"/>
</dbReference>
<dbReference type="CDD" id="cd06171">
    <property type="entry name" value="Sigma70_r4"/>
    <property type="match status" value="1"/>
</dbReference>
<keyword evidence="6" id="KW-0969">Cilium</keyword>
<name>A0A2Z6AXP4_9BACT</name>
<gene>
    <name evidence="6" type="primary">fliA</name>
    <name evidence="6" type="ORF">DFE_1249</name>
</gene>
<evidence type="ECO:0000259" key="5">
    <source>
        <dbReference type="PROSITE" id="PS00716"/>
    </source>
</evidence>
<evidence type="ECO:0000313" key="6">
    <source>
        <dbReference type="EMBL" id="BBD07975.1"/>
    </source>
</evidence>
<dbReference type="GO" id="GO:0016987">
    <property type="term" value="F:sigma factor activity"/>
    <property type="evidence" value="ECO:0007669"/>
    <property type="project" value="UniProtKB-KW"/>
</dbReference>
<dbReference type="SUPFAM" id="SSF88946">
    <property type="entry name" value="Sigma2 domain of RNA polymerase sigma factors"/>
    <property type="match status" value="1"/>
</dbReference>
<dbReference type="NCBIfam" id="TIGR02937">
    <property type="entry name" value="sigma70-ECF"/>
    <property type="match status" value="1"/>
</dbReference>
<keyword evidence="4" id="KW-0804">Transcription</keyword>
<dbReference type="EMBL" id="AP017378">
    <property type="protein sequence ID" value="BBD07975.1"/>
    <property type="molecule type" value="Genomic_DNA"/>
</dbReference>
<evidence type="ECO:0000256" key="2">
    <source>
        <dbReference type="ARBA" id="ARBA00023082"/>
    </source>
</evidence>
<dbReference type="InterPro" id="IPR000943">
    <property type="entry name" value="RNA_pol_sigma70"/>
</dbReference>
<dbReference type="PIRSF" id="PIRSF000770">
    <property type="entry name" value="RNA_pol_sigma-SigE/K"/>
    <property type="match status" value="1"/>
</dbReference>
<keyword evidence="7" id="KW-1185">Reference proteome</keyword>
<keyword evidence="2" id="KW-0731">Sigma factor</keyword>
<feature type="domain" description="RNA polymerase sigma-70" evidence="5">
    <location>
        <begin position="225"/>
        <end position="251"/>
    </location>
</feature>
<sequence>MATLSFSGKSSSSKTEPWKFLETGEVIWEDFSARDKDEIVRHYAPKIKILALRLKGKLPQQVELNELISAGSLGLIECLRKYKPELNIKFETYAENRIKGAMLDELRRMDWFSRGLRARVRQLEDAIRTIEHRTGTTPTRDEIMEVTGLSRKDVESGLAALQNQLCLSLETIQEHFSPESSAHHDNEPYRSAALQDVVDKIAGLIDELTLREKLVLSLYYSDELNMRETAEVMGITEGRVSQLHSQALKKLRKKFRAAYGLE</sequence>
<dbReference type="PROSITE" id="PS00716">
    <property type="entry name" value="SIGMA70_2"/>
    <property type="match status" value="1"/>
</dbReference>